<sequence length="691" mass="78146">MARFSGAPARDHDSDNEVLKPDFLDGITYTAQDSPGSSSVDGENDNAVNSEPMHEDTEDDPNSQLLREADTNPTPTSSHKRTDEEQAALLNSTLIAHSRRPAPLPSRPARRAASREGYRATSTPHRSRGPARPDVYELPADFPPSSPTPVSLQSEAQHEHAGESNARHLRSTTRAQKASEPKENEAVPSATTVSEAPKKRKPGRPRKDPTAARIIIKRQNEEAGASKEGDKRIKRKSSMATTPSNSQTSKSTPRKAQTATEKLSRMQAKVANVQEAPLDDGQMSDAPSDRHAANSTTESCSSDDESNDDSDMLHGLQRRLRRIKANKKGVKKVLEKRDEYELKENNESTKFINRICHDLQKELKGILETSTVSIEIESVQVSEGIRSLARKLSKFDLANGEEIKKFLFQDLYAFIFPCLLETLCSIVNFYVNFLTKDGPPDKIPTSQLTEVAGVMAAIINLDTRAKKSARESNVQVPTHLSIVRPTRHNFIAPLKTLHHRLVQLVARQNEQEERNKALRAEQRRLERANLRRQQEAEEKAQERAFLEDWGGLHIARKEVEPDVRRWHHLDFVPLPSAHEPEVIRDLDVNGQPFDRVVMFHHARNPLRRQNLDDEGVEWTDWECLALMEALAKYTAMEFPNPRYTVYLKIIKKHCGPGGALRRFNVSEIVRKSQYFKLMLEDREWTRLIPTF</sequence>
<proteinExistence type="predicted"/>
<feature type="compositionally biased region" description="Basic and acidic residues" evidence="2">
    <location>
        <begin position="218"/>
        <end position="231"/>
    </location>
</feature>
<gene>
    <name evidence="3" type="ORF">BKCO1_1000036</name>
</gene>
<feature type="coiled-coil region" evidence="1">
    <location>
        <begin position="501"/>
        <end position="543"/>
    </location>
</feature>
<protein>
    <submittedName>
        <fullName evidence="3">Guanine nucleotide-binding 3-like</fullName>
    </submittedName>
</protein>
<dbReference type="AlphaFoldDB" id="A0A1J9RVN2"/>
<keyword evidence="4" id="KW-1185">Reference proteome</keyword>
<feature type="compositionally biased region" description="Polar residues" evidence="2">
    <location>
        <begin position="238"/>
        <end position="261"/>
    </location>
</feature>
<organism evidence="3 4">
    <name type="scientific">Diplodia corticola</name>
    <dbReference type="NCBI Taxonomy" id="236234"/>
    <lineage>
        <taxon>Eukaryota</taxon>
        <taxon>Fungi</taxon>
        <taxon>Dikarya</taxon>
        <taxon>Ascomycota</taxon>
        <taxon>Pezizomycotina</taxon>
        <taxon>Dothideomycetes</taxon>
        <taxon>Dothideomycetes incertae sedis</taxon>
        <taxon>Botryosphaeriales</taxon>
        <taxon>Botryosphaeriaceae</taxon>
        <taxon>Diplodia</taxon>
    </lineage>
</organism>
<comment type="caution">
    <text evidence="3">The sequence shown here is derived from an EMBL/GenBank/DDBJ whole genome shotgun (WGS) entry which is preliminary data.</text>
</comment>
<dbReference type="EMBL" id="MNUE01000010">
    <property type="protein sequence ID" value="OJD36667.1"/>
    <property type="molecule type" value="Genomic_DNA"/>
</dbReference>
<dbReference type="Proteomes" id="UP000183809">
    <property type="component" value="Unassembled WGS sequence"/>
</dbReference>
<evidence type="ECO:0000256" key="2">
    <source>
        <dbReference type="SAM" id="MobiDB-lite"/>
    </source>
</evidence>
<keyword evidence="1" id="KW-0175">Coiled coil</keyword>
<name>A0A1J9RVN2_9PEZI</name>
<dbReference type="GeneID" id="31009648"/>
<feature type="region of interest" description="Disordered" evidence="2">
    <location>
        <begin position="1"/>
        <end position="311"/>
    </location>
</feature>
<accession>A0A1J9RVN2</accession>
<reference evidence="3 4" key="1">
    <citation type="submission" date="2016-10" db="EMBL/GenBank/DDBJ databases">
        <title>Proteomics and genomics reveal pathogen-plant mechanisms compatible with a hemibiotrophic lifestyle of Diplodia corticola.</title>
        <authorList>
            <person name="Fernandes I."/>
            <person name="De Jonge R."/>
            <person name="Van De Peer Y."/>
            <person name="Devreese B."/>
            <person name="Alves A."/>
            <person name="Esteves A.C."/>
        </authorList>
    </citation>
    <scope>NUCLEOTIDE SEQUENCE [LARGE SCALE GENOMIC DNA]</scope>
    <source>
        <strain evidence="3 4">CBS 112549</strain>
    </source>
</reference>
<evidence type="ECO:0000313" key="3">
    <source>
        <dbReference type="EMBL" id="OJD36667.1"/>
    </source>
</evidence>
<feature type="compositionally biased region" description="Polar residues" evidence="2">
    <location>
        <begin position="29"/>
        <end position="49"/>
    </location>
</feature>
<dbReference type="OrthoDB" id="3939134at2759"/>
<dbReference type="STRING" id="236234.A0A1J9RVN2"/>
<feature type="compositionally biased region" description="Basic and acidic residues" evidence="2">
    <location>
        <begin position="156"/>
        <end position="166"/>
    </location>
</feature>
<feature type="compositionally biased region" description="Basic and acidic residues" evidence="2">
    <location>
        <begin position="9"/>
        <end position="23"/>
    </location>
</feature>
<dbReference type="RefSeq" id="XP_020132927.1">
    <property type="nucleotide sequence ID" value="XM_020269389.1"/>
</dbReference>
<feature type="compositionally biased region" description="Acidic residues" evidence="2">
    <location>
        <begin position="301"/>
        <end position="310"/>
    </location>
</feature>
<evidence type="ECO:0000256" key="1">
    <source>
        <dbReference type="SAM" id="Coils"/>
    </source>
</evidence>
<evidence type="ECO:0000313" key="4">
    <source>
        <dbReference type="Proteomes" id="UP000183809"/>
    </source>
</evidence>